<evidence type="ECO:0000313" key="1">
    <source>
        <dbReference type="EMBL" id="GAA0951582.1"/>
    </source>
</evidence>
<protein>
    <submittedName>
        <fullName evidence="1">Uncharacterized protein</fullName>
    </submittedName>
</protein>
<comment type="caution">
    <text evidence="1">The sequence shown here is derived from an EMBL/GenBank/DDBJ whole genome shotgun (WGS) entry which is preliminary data.</text>
</comment>
<dbReference type="RefSeq" id="WP_343954833.1">
    <property type="nucleotide sequence ID" value="NZ_BAAAHQ010000050.1"/>
</dbReference>
<reference evidence="2" key="1">
    <citation type="journal article" date="2019" name="Int. J. Syst. Evol. Microbiol.">
        <title>The Global Catalogue of Microorganisms (GCM) 10K type strain sequencing project: providing services to taxonomists for standard genome sequencing and annotation.</title>
        <authorList>
            <consortium name="The Broad Institute Genomics Platform"/>
            <consortium name="The Broad Institute Genome Sequencing Center for Infectious Disease"/>
            <person name="Wu L."/>
            <person name="Ma J."/>
        </authorList>
    </citation>
    <scope>NUCLEOTIDE SEQUENCE [LARGE SCALE GENOMIC DNA]</scope>
    <source>
        <strain evidence="2">JCM 11136</strain>
    </source>
</reference>
<dbReference type="EMBL" id="BAAAHQ010000050">
    <property type="protein sequence ID" value="GAA0951582.1"/>
    <property type="molecule type" value="Genomic_DNA"/>
</dbReference>
<gene>
    <name evidence="1" type="ORF">GCM10009560_72470</name>
</gene>
<accession>A0ABP4BLM8</accession>
<name>A0ABP4BLM8_9ACTN</name>
<organism evidence="1 2">
    <name type="scientific">Nonomuraea longicatena</name>
    <dbReference type="NCBI Taxonomy" id="83682"/>
    <lineage>
        <taxon>Bacteria</taxon>
        <taxon>Bacillati</taxon>
        <taxon>Actinomycetota</taxon>
        <taxon>Actinomycetes</taxon>
        <taxon>Streptosporangiales</taxon>
        <taxon>Streptosporangiaceae</taxon>
        <taxon>Nonomuraea</taxon>
    </lineage>
</organism>
<proteinExistence type="predicted"/>
<sequence length="103" mass="11068">MSQFAPDLIAAAVQDRGPAWEAAGIQWKLTTGPTTDKPAVQVTCENTHNLAQLTIWTSGEAELDLAHPTSGATTSTHYDLATQEDLATCLDELTNLLNRHPTP</sequence>
<dbReference type="Proteomes" id="UP001501578">
    <property type="component" value="Unassembled WGS sequence"/>
</dbReference>
<evidence type="ECO:0000313" key="2">
    <source>
        <dbReference type="Proteomes" id="UP001501578"/>
    </source>
</evidence>
<keyword evidence="2" id="KW-1185">Reference proteome</keyword>